<keyword evidence="3 9" id="KW-0285">Flavoprotein</keyword>
<dbReference type="NCBIfam" id="TIGR03452">
    <property type="entry name" value="mycothione_red"/>
    <property type="match status" value="1"/>
</dbReference>
<organism evidence="12 13">
    <name type="scientific">Pseudonocardia abyssalis</name>
    <dbReference type="NCBI Taxonomy" id="2792008"/>
    <lineage>
        <taxon>Bacteria</taxon>
        <taxon>Bacillati</taxon>
        <taxon>Actinomycetota</taxon>
        <taxon>Actinomycetes</taxon>
        <taxon>Pseudonocardiales</taxon>
        <taxon>Pseudonocardiaceae</taxon>
        <taxon>Pseudonocardia</taxon>
    </lineage>
</organism>
<evidence type="ECO:0000256" key="7">
    <source>
        <dbReference type="ARBA" id="ARBA00023157"/>
    </source>
</evidence>
<proteinExistence type="inferred from homology"/>
<name>A0ABS6URE3_9PSEU</name>
<keyword evidence="7" id="KW-1015">Disulfide bond</keyword>
<dbReference type="PIRSF" id="PIRSF000350">
    <property type="entry name" value="Mercury_reductase_MerA"/>
    <property type="match status" value="1"/>
</dbReference>
<dbReference type="InterPro" id="IPR004099">
    <property type="entry name" value="Pyr_nucl-diS_OxRdtase_dimer"/>
</dbReference>
<reference evidence="12 13" key="1">
    <citation type="submission" date="2020-11" db="EMBL/GenBank/DDBJ databases">
        <title>Pseudonocardia abyssalis sp. nov. and Pseudonocardia oceani sp. nov., description and phylogenomic analysis of two novel actinomycetes isolated from the deep Southern Ocean.</title>
        <authorList>
            <person name="Parra J."/>
        </authorList>
    </citation>
    <scope>NUCLEOTIDE SEQUENCE [LARGE SCALE GENOMIC DNA]</scope>
    <source>
        <strain evidence="12 13">KRD-168</strain>
    </source>
</reference>
<dbReference type="PROSITE" id="PS00076">
    <property type="entry name" value="PYRIDINE_REDOX_1"/>
    <property type="match status" value="1"/>
</dbReference>
<accession>A0ABS6URE3</accession>
<keyword evidence="6 9" id="KW-0560">Oxidoreductase</keyword>
<dbReference type="Proteomes" id="UP000694287">
    <property type="component" value="Unassembled WGS sequence"/>
</dbReference>
<dbReference type="EC" id="1.8.1.15" evidence="12"/>
<dbReference type="InterPro" id="IPR001100">
    <property type="entry name" value="Pyr_nuc-diS_OxRdtase"/>
</dbReference>
<comment type="similarity">
    <text evidence="2 9">Belongs to the class-I pyridine nucleotide-disulfide oxidoreductase family.</text>
</comment>
<evidence type="ECO:0000313" key="13">
    <source>
        <dbReference type="Proteomes" id="UP000694287"/>
    </source>
</evidence>
<dbReference type="PANTHER" id="PTHR43014">
    <property type="entry name" value="MERCURIC REDUCTASE"/>
    <property type="match status" value="1"/>
</dbReference>
<dbReference type="InterPro" id="IPR012999">
    <property type="entry name" value="Pyr_OxRdtase_I_AS"/>
</dbReference>
<evidence type="ECO:0000256" key="1">
    <source>
        <dbReference type="ARBA" id="ARBA00001974"/>
    </source>
</evidence>
<sequence>MRHHDLAVIGAGSGSSMIDSRFDGLDVAVVERARFGGTCLNAGCIPTKMYVYAAHVADMVRRAHRLGIDATVDKVRWNDIRERVFNRIDPISESVREYRMDPVRTPNVTAYLGHARFTGPKAMQVERSDGSGRDDFTADRIVIAAGARPEIPTVVAESGVPHHTAESIMRLSALPERLVILGGGYIGAEFAHVFSALGSAVSVVTRGPLLLRQQDESVATAFTALAQRSWDVHLGHEVLAVRGDESEVHLDLTDGTTVSGDALLIATGRRPNSDEMDLDRAGIHVHADGRIAVDAQQRTSVDGVYALGDVSSPYQLKHVANHEKRVVAHNLLHPDDPRAVDHRFVPSAVFTEPPIAAVGLTEQQCREQGLDVTVGVQMFGDVAYGWAMEDTTGFCKIIADRSTGRLLGAHVMGPEAPSIIQPLIQAMSFGQDARTVATGQYWIHPALPEVIENALLDLRFP</sequence>
<evidence type="ECO:0000256" key="6">
    <source>
        <dbReference type="ARBA" id="ARBA00023002"/>
    </source>
</evidence>
<dbReference type="InterPro" id="IPR017817">
    <property type="entry name" value="Mycothione_reductase"/>
</dbReference>
<dbReference type="RefSeq" id="WP_218600761.1">
    <property type="nucleotide sequence ID" value="NZ_JADQDJ010000002.1"/>
</dbReference>
<keyword evidence="13" id="KW-1185">Reference proteome</keyword>
<evidence type="ECO:0000256" key="5">
    <source>
        <dbReference type="ARBA" id="ARBA00022857"/>
    </source>
</evidence>
<evidence type="ECO:0000313" key="12">
    <source>
        <dbReference type="EMBL" id="MBW0134828.1"/>
    </source>
</evidence>
<evidence type="ECO:0000259" key="11">
    <source>
        <dbReference type="Pfam" id="PF07992"/>
    </source>
</evidence>
<gene>
    <name evidence="12" type="ORF">I4I81_11225</name>
</gene>
<evidence type="ECO:0000256" key="2">
    <source>
        <dbReference type="ARBA" id="ARBA00007532"/>
    </source>
</evidence>
<dbReference type="PANTHER" id="PTHR43014:SF5">
    <property type="entry name" value="GLUTATHIONE REDUCTASE (NADPH)"/>
    <property type="match status" value="1"/>
</dbReference>
<dbReference type="Pfam" id="PF02852">
    <property type="entry name" value="Pyr_redox_dim"/>
    <property type="match status" value="1"/>
</dbReference>
<evidence type="ECO:0000256" key="4">
    <source>
        <dbReference type="ARBA" id="ARBA00022827"/>
    </source>
</evidence>
<dbReference type="NCBIfam" id="NF005884">
    <property type="entry name" value="PRK07846.1"/>
    <property type="match status" value="1"/>
</dbReference>
<dbReference type="GO" id="GO:0050627">
    <property type="term" value="F:mycothione reductase [NAD(P)H] activity"/>
    <property type="evidence" value="ECO:0007669"/>
    <property type="project" value="UniProtKB-EC"/>
</dbReference>
<keyword evidence="5" id="KW-0521">NADP</keyword>
<evidence type="ECO:0000256" key="3">
    <source>
        <dbReference type="ARBA" id="ARBA00022630"/>
    </source>
</evidence>
<keyword evidence="4 9" id="KW-0274">FAD</keyword>
<comment type="cofactor">
    <cofactor evidence="1">
        <name>FAD</name>
        <dbReference type="ChEBI" id="CHEBI:57692"/>
    </cofactor>
</comment>
<dbReference type="Pfam" id="PF07992">
    <property type="entry name" value="Pyr_redox_2"/>
    <property type="match status" value="1"/>
</dbReference>
<protein>
    <submittedName>
        <fullName evidence="12">Mycothione reductase</fullName>
        <ecNumber evidence="12">1.8.1.15</ecNumber>
    </submittedName>
</protein>
<evidence type="ECO:0000256" key="8">
    <source>
        <dbReference type="ARBA" id="ARBA00023284"/>
    </source>
</evidence>
<feature type="domain" description="Pyridine nucleotide-disulphide oxidoreductase dimerisation" evidence="10">
    <location>
        <begin position="345"/>
        <end position="454"/>
    </location>
</feature>
<evidence type="ECO:0000259" key="10">
    <source>
        <dbReference type="Pfam" id="PF02852"/>
    </source>
</evidence>
<dbReference type="InterPro" id="IPR023753">
    <property type="entry name" value="FAD/NAD-binding_dom"/>
</dbReference>
<keyword evidence="8 9" id="KW-0676">Redox-active center</keyword>
<comment type="caution">
    <text evidence="12">The sequence shown here is derived from an EMBL/GenBank/DDBJ whole genome shotgun (WGS) entry which is preliminary data.</text>
</comment>
<evidence type="ECO:0000256" key="9">
    <source>
        <dbReference type="RuleBase" id="RU003691"/>
    </source>
</evidence>
<feature type="domain" description="FAD/NAD(P)-binding" evidence="11">
    <location>
        <begin position="5"/>
        <end position="320"/>
    </location>
</feature>
<dbReference type="EMBL" id="JADQDK010000001">
    <property type="protein sequence ID" value="MBW0134828.1"/>
    <property type="molecule type" value="Genomic_DNA"/>
</dbReference>